<keyword evidence="6 7" id="KW-0472">Membrane</keyword>
<dbReference type="GO" id="GO:0005886">
    <property type="term" value="C:plasma membrane"/>
    <property type="evidence" value="ECO:0007669"/>
    <property type="project" value="UniProtKB-SubCell"/>
</dbReference>
<comment type="similarity">
    <text evidence="7">Belongs to the binding-protein-dependent transport system permease family.</text>
</comment>
<feature type="transmembrane region" description="Helical" evidence="7">
    <location>
        <begin position="78"/>
        <end position="100"/>
    </location>
</feature>
<dbReference type="InterPro" id="IPR035906">
    <property type="entry name" value="MetI-like_sf"/>
</dbReference>
<evidence type="ECO:0000256" key="2">
    <source>
        <dbReference type="ARBA" id="ARBA00022448"/>
    </source>
</evidence>
<dbReference type="InterPro" id="IPR000515">
    <property type="entry name" value="MetI-like"/>
</dbReference>
<name>A0A932I479_UNCTE</name>
<dbReference type="Pfam" id="PF00528">
    <property type="entry name" value="BPD_transp_1"/>
    <property type="match status" value="1"/>
</dbReference>
<sequence>MNQAAVPPSPGASRERRILTGAGLLILLGSFAYTQSNPALLLSPEALRAIGSFAAAFFPPDLNRDFLSSSLGPVIETVQLATAGVALAILVGFPMALLAAGNFHLGGALFEGDPEPSPAVRRLRAAPYWLSRLLLNFMRSIPELIWALIFVRAVGLGPLAGILALGVAYAGILGKVFAEIMESADLRPALALRAAGASRPKVILYGIIPPIFRQFLSYALYRWECAMRAAAIMGFVGAGGLGQHIEIAMRMFEHRQTATLILELALLVAAADFISSRLRRKLA</sequence>
<evidence type="ECO:0000313" key="10">
    <source>
        <dbReference type="Proteomes" id="UP000782312"/>
    </source>
</evidence>
<dbReference type="Gene3D" id="1.10.3720.10">
    <property type="entry name" value="MetI-like"/>
    <property type="match status" value="1"/>
</dbReference>
<proteinExistence type="inferred from homology"/>
<protein>
    <submittedName>
        <fullName evidence="9">Phosphate/phosphonate ABC transporter permease</fullName>
    </submittedName>
</protein>
<dbReference type="AlphaFoldDB" id="A0A932I479"/>
<evidence type="ECO:0000256" key="5">
    <source>
        <dbReference type="ARBA" id="ARBA00022989"/>
    </source>
</evidence>
<evidence type="ECO:0000259" key="8">
    <source>
        <dbReference type="PROSITE" id="PS50928"/>
    </source>
</evidence>
<comment type="caution">
    <text evidence="9">The sequence shown here is derived from an EMBL/GenBank/DDBJ whole genome shotgun (WGS) entry which is preliminary data.</text>
</comment>
<dbReference type="CDD" id="cd06261">
    <property type="entry name" value="TM_PBP2"/>
    <property type="match status" value="1"/>
</dbReference>
<evidence type="ECO:0000313" key="9">
    <source>
        <dbReference type="EMBL" id="MBI3129452.1"/>
    </source>
</evidence>
<evidence type="ECO:0000256" key="6">
    <source>
        <dbReference type="ARBA" id="ARBA00023136"/>
    </source>
</evidence>
<keyword evidence="2 7" id="KW-0813">Transport</keyword>
<dbReference type="GO" id="GO:0055085">
    <property type="term" value="P:transmembrane transport"/>
    <property type="evidence" value="ECO:0007669"/>
    <property type="project" value="InterPro"/>
</dbReference>
<dbReference type="SUPFAM" id="SSF161098">
    <property type="entry name" value="MetI-like"/>
    <property type="match status" value="1"/>
</dbReference>
<feature type="domain" description="ABC transmembrane type-1" evidence="8">
    <location>
        <begin position="74"/>
        <end position="275"/>
    </location>
</feature>
<evidence type="ECO:0000256" key="4">
    <source>
        <dbReference type="ARBA" id="ARBA00022692"/>
    </source>
</evidence>
<reference evidence="9" key="1">
    <citation type="submission" date="2020-07" db="EMBL/GenBank/DDBJ databases">
        <title>Huge and variable diversity of episymbiotic CPR bacteria and DPANN archaea in groundwater ecosystems.</title>
        <authorList>
            <person name="He C.Y."/>
            <person name="Keren R."/>
            <person name="Whittaker M."/>
            <person name="Farag I.F."/>
            <person name="Doudna J."/>
            <person name="Cate J.H.D."/>
            <person name="Banfield J.F."/>
        </authorList>
    </citation>
    <scope>NUCLEOTIDE SEQUENCE</scope>
    <source>
        <strain evidence="9">NC_groundwater_763_Ag_S-0.2um_68_21</strain>
    </source>
</reference>
<dbReference type="PANTHER" id="PTHR30043">
    <property type="entry name" value="PHOSPHONATES TRANSPORT SYSTEM PERMEASE PROTEIN"/>
    <property type="match status" value="1"/>
</dbReference>
<organism evidence="9 10">
    <name type="scientific">Tectimicrobiota bacterium</name>
    <dbReference type="NCBI Taxonomy" id="2528274"/>
    <lineage>
        <taxon>Bacteria</taxon>
        <taxon>Pseudomonadati</taxon>
        <taxon>Nitrospinota/Tectimicrobiota group</taxon>
        <taxon>Candidatus Tectimicrobiota</taxon>
    </lineage>
</organism>
<accession>A0A932I479</accession>
<dbReference type="PROSITE" id="PS50928">
    <property type="entry name" value="ABC_TM1"/>
    <property type="match status" value="1"/>
</dbReference>
<gene>
    <name evidence="9" type="ORF">HYZ11_17730</name>
</gene>
<dbReference type="Proteomes" id="UP000782312">
    <property type="component" value="Unassembled WGS sequence"/>
</dbReference>
<dbReference type="EMBL" id="JACPUR010000041">
    <property type="protein sequence ID" value="MBI3129452.1"/>
    <property type="molecule type" value="Genomic_DNA"/>
</dbReference>
<evidence type="ECO:0000256" key="3">
    <source>
        <dbReference type="ARBA" id="ARBA00022475"/>
    </source>
</evidence>
<dbReference type="PANTHER" id="PTHR30043:SF1">
    <property type="entry name" value="ABC TRANSPORT SYSTEM PERMEASE PROTEIN P69"/>
    <property type="match status" value="1"/>
</dbReference>
<keyword evidence="4 7" id="KW-0812">Transmembrane</keyword>
<feature type="transmembrane region" description="Helical" evidence="7">
    <location>
        <begin position="144"/>
        <end position="172"/>
    </location>
</feature>
<keyword evidence="3" id="KW-1003">Cell membrane</keyword>
<evidence type="ECO:0000256" key="7">
    <source>
        <dbReference type="RuleBase" id="RU363032"/>
    </source>
</evidence>
<keyword evidence="5 7" id="KW-1133">Transmembrane helix</keyword>
<evidence type="ECO:0000256" key="1">
    <source>
        <dbReference type="ARBA" id="ARBA00004651"/>
    </source>
</evidence>
<comment type="subcellular location">
    <subcellularLocation>
        <location evidence="1 7">Cell membrane</location>
        <topology evidence="1 7">Multi-pass membrane protein</topology>
    </subcellularLocation>
</comment>